<dbReference type="CDD" id="cd04902">
    <property type="entry name" value="ACT_3PGDH-xct"/>
    <property type="match status" value="1"/>
</dbReference>
<organism evidence="12 13">
    <name type="scientific">Staphylococcus cohnii subsp. cohnii</name>
    <dbReference type="NCBI Taxonomy" id="74704"/>
    <lineage>
        <taxon>Bacteria</taxon>
        <taxon>Bacillati</taxon>
        <taxon>Bacillota</taxon>
        <taxon>Bacilli</taxon>
        <taxon>Bacillales</taxon>
        <taxon>Staphylococcaceae</taxon>
        <taxon>Staphylococcus</taxon>
        <taxon>Staphylococcus cohnii species complex</taxon>
    </lineage>
</organism>
<dbReference type="InterPro" id="IPR036291">
    <property type="entry name" value="NAD(P)-bd_dom_sf"/>
</dbReference>
<dbReference type="NCBIfam" id="TIGR01327">
    <property type="entry name" value="PGDH"/>
    <property type="match status" value="1"/>
</dbReference>
<dbReference type="InterPro" id="IPR006139">
    <property type="entry name" value="D-isomer_2_OHA_DH_cat_dom"/>
</dbReference>
<dbReference type="Proteomes" id="UP000034455">
    <property type="component" value="Unassembled WGS sequence"/>
</dbReference>
<dbReference type="Gene3D" id="3.40.50.720">
    <property type="entry name" value="NAD(P)-binding Rossmann-like Domain"/>
    <property type="match status" value="2"/>
</dbReference>
<dbReference type="GO" id="GO:0004617">
    <property type="term" value="F:phosphoglycerate dehydrogenase activity"/>
    <property type="evidence" value="ECO:0007669"/>
    <property type="project" value="UniProtKB-UniRule"/>
</dbReference>
<evidence type="ECO:0000259" key="11">
    <source>
        <dbReference type="PROSITE" id="PS51671"/>
    </source>
</evidence>
<evidence type="ECO:0000256" key="7">
    <source>
        <dbReference type="ARBA" id="ARBA00048126"/>
    </source>
</evidence>
<comment type="caution">
    <text evidence="12">The sequence shown here is derived from an EMBL/GenBank/DDBJ whole genome shotgun (WGS) entry which is preliminary data.</text>
</comment>
<dbReference type="InterPro" id="IPR029009">
    <property type="entry name" value="ASB_dom_sf"/>
</dbReference>
<dbReference type="SUPFAM" id="SSF51735">
    <property type="entry name" value="NAD(P)-binding Rossmann-fold domains"/>
    <property type="match status" value="1"/>
</dbReference>
<dbReference type="InterPro" id="IPR006140">
    <property type="entry name" value="D-isomer_DH_NAD-bd"/>
</dbReference>
<evidence type="ECO:0000256" key="1">
    <source>
        <dbReference type="ARBA" id="ARBA00003800"/>
    </source>
</evidence>
<dbReference type="PANTHER" id="PTHR42938">
    <property type="entry name" value="FORMATE DEHYDROGENASE 1"/>
    <property type="match status" value="1"/>
</dbReference>
<dbReference type="CDD" id="cd12173">
    <property type="entry name" value="PGDH_4"/>
    <property type="match status" value="1"/>
</dbReference>
<evidence type="ECO:0000313" key="13">
    <source>
        <dbReference type="Proteomes" id="UP000034455"/>
    </source>
</evidence>
<dbReference type="InterPro" id="IPR029752">
    <property type="entry name" value="D-isomer_DH_CS1"/>
</dbReference>
<dbReference type="UniPathway" id="UPA00135">
    <property type="reaction ID" value="UER00196"/>
</dbReference>
<comment type="catalytic activity">
    <reaction evidence="8 10">
        <text>(2R)-3-phosphoglycerate + NAD(+) = 3-phosphooxypyruvate + NADH + H(+)</text>
        <dbReference type="Rhea" id="RHEA:12641"/>
        <dbReference type="ChEBI" id="CHEBI:15378"/>
        <dbReference type="ChEBI" id="CHEBI:18110"/>
        <dbReference type="ChEBI" id="CHEBI:57540"/>
        <dbReference type="ChEBI" id="CHEBI:57945"/>
        <dbReference type="ChEBI" id="CHEBI:58272"/>
        <dbReference type="EC" id="1.1.1.95"/>
    </reaction>
</comment>
<dbReference type="PATRIC" id="fig|74704.6.peg.514"/>
<sequence length="538" mass="58775">MYKILVSDPISPDGLKNLTDHSDFNVDIQTDLNETELAEIIPNYEGLIVRSQTQVTSNIIAAAPNLKVIARAGVGVDNIDVEAATKHGVIVINAPDGNTISATEHSMAMILSMARNVPQAHQSLKNGKWDRKAYRGTELYNKTLGVIGAGRIGIGVAKRAQSFGMNILAFDPYLSEDKAKELNVTRATVDEIAEQADFVTVHTPLTPKTRGIVDKAFFEKAKPTLQIINVARGGIIDEDALVEALDTDQIQGAAIDVFESGPATESPLVAHDKIIVTPHLGASTVEAQEKVAVSVANEIIDIFEHGNVVNAINAPKMSFNEINDELKPYIELSKLTGEVGIQLLEKAPRELQIKYKGDIALDDTSLLTRTLVSGVLRQDLAERVNLINALVLLNEQGVSYNIEKDTKHRGFSNYIELTLINKDTQIKIGATVLNGYGPRIVRINEYPVDFKPEKHQLVINHNDRPGIVGHTGQILGEYNINIASMHLGRTNQGGNALMILSIDHPVTQDVIDALYEIEGFNLIRSVELDVAVSENYNI</sequence>
<dbReference type="GO" id="GO:0008720">
    <property type="term" value="F:D-lactate dehydrogenase (NAD+) activity"/>
    <property type="evidence" value="ECO:0007669"/>
    <property type="project" value="UniProtKB-EC"/>
</dbReference>
<evidence type="ECO:0000256" key="3">
    <source>
        <dbReference type="ARBA" id="ARBA00005854"/>
    </source>
</evidence>
<evidence type="ECO:0000313" key="12">
    <source>
        <dbReference type="EMBL" id="KKI63453.1"/>
    </source>
</evidence>
<dbReference type="EC" id="1.1.1.95" evidence="10"/>
<reference evidence="12 13" key="1">
    <citation type="submission" date="2015-03" db="EMBL/GenBank/DDBJ databases">
        <title>Genome Assembly of Staphylococcus cohnii subsp. cohnii strain G22B2.</title>
        <authorList>
            <person name="Nair G."/>
            <person name="Kaur G."/>
            <person name="Khatri I."/>
            <person name="Singh N.K."/>
            <person name="Sathyabama S."/>
            <person name="Maurya S.K."/>
            <person name="Subramanian S."/>
            <person name="Agrewala J.N."/>
            <person name="Mayilraj S."/>
        </authorList>
    </citation>
    <scope>NUCLEOTIDE SEQUENCE [LARGE SCALE GENOMIC DNA]</scope>
    <source>
        <strain evidence="12 13">G22B2</strain>
    </source>
</reference>
<dbReference type="Pfam" id="PF01842">
    <property type="entry name" value="ACT"/>
    <property type="match status" value="1"/>
</dbReference>
<dbReference type="PROSITE" id="PS51671">
    <property type="entry name" value="ACT"/>
    <property type="match status" value="1"/>
</dbReference>
<dbReference type="SUPFAM" id="SSF55021">
    <property type="entry name" value="ACT-like"/>
    <property type="match status" value="1"/>
</dbReference>
<protein>
    <recommendedName>
        <fullName evidence="4 10">D-3-phosphoglycerate dehydrogenase</fullName>
        <ecNumber evidence="10">1.1.1.95</ecNumber>
    </recommendedName>
</protein>
<proteinExistence type="inferred from homology"/>
<dbReference type="GO" id="GO:0051287">
    <property type="term" value="F:NAD binding"/>
    <property type="evidence" value="ECO:0007669"/>
    <property type="project" value="UniProtKB-UniRule"/>
</dbReference>
<dbReference type="Pfam" id="PF02826">
    <property type="entry name" value="2-Hacid_dh_C"/>
    <property type="match status" value="1"/>
</dbReference>
<comment type="catalytic activity">
    <reaction evidence="9">
        <text>(R)-lactate + NAD(+) = pyruvate + NADH + H(+)</text>
        <dbReference type="Rhea" id="RHEA:16369"/>
        <dbReference type="ChEBI" id="CHEBI:15361"/>
        <dbReference type="ChEBI" id="CHEBI:15378"/>
        <dbReference type="ChEBI" id="CHEBI:16004"/>
        <dbReference type="ChEBI" id="CHEBI:57540"/>
        <dbReference type="ChEBI" id="CHEBI:57945"/>
        <dbReference type="EC" id="1.1.1.28"/>
    </reaction>
</comment>
<accession>A0A0M2P0L5</accession>
<evidence type="ECO:0000256" key="8">
    <source>
        <dbReference type="ARBA" id="ARBA00048731"/>
    </source>
</evidence>
<feature type="domain" description="ACT" evidence="11">
    <location>
        <begin position="456"/>
        <end position="531"/>
    </location>
</feature>
<dbReference type="SUPFAM" id="SSF52283">
    <property type="entry name" value="Formate/glycerate dehydrogenase catalytic domain-like"/>
    <property type="match status" value="1"/>
</dbReference>
<dbReference type="InterPro" id="IPR006236">
    <property type="entry name" value="PGDH"/>
</dbReference>
<comment type="similarity">
    <text evidence="3 10">Belongs to the D-isomer specific 2-hydroxyacid dehydrogenase family.</text>
</comment>
<dbReference type="InterPro" id="IPR045865">
    <property type="entry name" value="ACT-like_dom_sf"/>
</dbReference>
<evidence type="ECO:0000256" key="10">
    <source>
        <dbReference type="RuleBase" id="RU363003"/>
    </source>
</evidence>
<evidence type="ECO:0000256" key="2">
    <source>
        <dbReference type="ARBA" id="ARBA00005216"/>
    </source>
</evidence>
<dbReference type="FunFam" id="3.40.50.720:FF:000021">
    <property type="entry name" value="D-3-phosphoglycerate dehydrogenase"/>
    <property type="match status" value="1"/>
</dbReference>
<dbReference type="RefSeq" id="WP_019468593.1">
    <property type="nucleotide sequence ID" value="NZ_BKAS01000008.1"/>
</dbReference>
<dbReference type="Gene3D" id="3.30.1330.90">
    <property type="entry name" value="D-3-phosphoglycerate dehydrogenase, domain 3"/>
    <property type="match status" value="1"/>
</dbReference>
<dbReference type="Pfam" id="PF19304">
    <property type="entry name" value="PGDH_inter"/>
    <property type="match status" value="1"/>
</dbReference>
<evidence type="ECO:0000256" key="4">
    <source>
        <dbReference type="ARBA" id="ARBA00021582"/>
    </source>
</evidence>
<gene>
    <name evidence="12" type="ORF">UF66_0500</name>
</gene>
<comment type="pathway">
    <text evidence="2 10">Amino-acid biosynthesis; L-serine biosynthesis; L-serine from 3-phospho-D-glycerate: step 1/3.</text>
</comment>
<dbReference type="AlphaFoldDB" id="A0A0M2P0L5"/>
<dbReference type="PROSITE" id="PS00065">
    <property type="entry name" value="D_2_HYDROXYACID_DH_1"/>
    <property type="match status" value="1"/>
</dbReference>
<dbReference type="SUPFAM" id="SSF143548">
    <property type="entry name" value="Serine metabolism enzymes domain"/>
    <property type="match status" value="1"/>
</dbReference>
<evidence type="ECO:0000256" key="6">
    <source>
        <dbReference type="ARBA" id="ARBA00023027"/>
    </source>
</evidence>
<dbReference type="PANTHER" id="PTHR42938:SF47">
    <property type="entry name" value="HYDROXYPYRUVATE REDUCTASE"/>
    <property type="match status" value="1"/>
</dbReference>
<dbReference type="FunFam" id="3.30.70.260:FF:000008">
    <property type="entry name" value="D-3-phosphoglycerate dehydrogenase, chloroplastic"/>
    <property type="match status" value="1"/>
</dbReference>
<comment type="function">
    <text evidence="1">Catalyzes the reversible oxidation of 3-phospho-D-glycerate to 3-phosphonooxypyruvate, the first step of the phosphorylated L-serine biosynthesis pathway. Also catalyzes the reversible oxidation of 2-hydroxyglutarate to 2-oxoglutarate.</text>
</comment>
<evidence type="ECO:0000256" key="5">
    <source>
        <dbReference type="ARBA" id="ARBA00023002"/>
    </source>
</evidence>
<evidence type="ECO:0000256" key="9">
    <source>
        <dbReference type="ARBA" id="ARBA00049040"/>
    </source>
</evidence>
<dbReference type="EMBL" id="LAKJ01000013">
    <property type="protein sequence ID" value="KKI63453.1"/>
    <property type="molecule type" value="Genomic_DNA"/>
</dbReference>
<comment type="catalytic activity">
    <reaction evidence="7">
        <text>(R)-2-hydroxyglutarate + NAD(+) = 2-oxoglutarate + NADH + H(+)</text>
        <dbReference type="Rhea" id="RHEA:49612"/>
        <dbReference type="ChEBI" id="CHEBI:15378"/>
        <dbReference type="ChEBI" id="CHEBI:15801"/>
        <dbReference type="ChEBI" id="CHEBI:16810"/>
        <dbReference type="ChEBI" id="CHEBI:57540"/>
        <dbReference type="ChEBI" id="CHEBI:57945"/>
        <dbReference type="EC" id="1.1.1.399"/>
    </reaction>
</comment>
<dbReference type="InterPro" id="IPR002912">
    <property type="entry name" value="ACT_dom"/>
</dbReference>
<keyword evidence="6 10" id="KW-0520">NAD</keyword>
<dbReference type="Pfam" id="PF00389">
    <property type="entry name" value="2-Hacid_dh"/>
    <property type="match status" value="1"/>
</dbReference>
<name>A0A0M2P0L5_STACC</name>
<dbReference type="GeneID" id="58097284"/>
<keyword evidence="10" id="KW-0028">Amino-acid biosynthesis</keyword>
<dbReference type="InterPro" id="IPR045626">
    <property type="entry name" value="PGDH_ASB_dom"/>
</dbReference>
<dbReference type="Gene3D" id="3.30.70.260">
    <property type="match status" value="1"/>
</dbReference>
<dbReference type="GO" id="GO:0006564">
    <property type="term" value="P:L-serine biosynthetic process"/>
    <property type="evidence" value="ECO:0007669"/>
    <property type="project" value="UniProtKB-UniRule"/>
</dbReference>
<keyword evidence="10" id="KW-0718">Serine biosynthesis</keyword>
<keyword evidence="5 10" id="KW-0560">Oxidoreductase</keyword>